<protein>
    <recommendedName>
        <fullName evidence="4">J domain-containing protein</fullName>
    </recommendedName>
</protein>
<feature type="compositionally biased region" description="Low complexity" evidence="1">
    <location>
        <begin position="148"/>
        <end position="157"/>
    </location>
</feature>
<feature type="compositionally biased region" description="Low complexity" evidence="1">
    <location>
        <begin position="64"/>
        <end position="81"/>
    </location>
</feature>
<feature type="region of interest" description="Disordered" evidence="1">
    <location>
        <begin position="146"/>
        <end position="171"/>
    </location>
</feature>
<feature type="compositionally biased region" description="Polar residues" evidence="1">
    <location>
        <begin position="158"/>
        <end position="171"/>
    </location>
</feature>
<reference evidence="2" key="1">
    <citation type="submission" date="2021-02" db="EMBL/GenBank/DDBJ databases">
        <authorList>
            <person name="Dougan E. K."/>
            <person name="Rhodes N."/>
            <person name="Thang M."/>
            <person name="Chan C."/>
        </authorList>
    </citation>
    <scope>NUCLEOTIDE SEQUENCE</scope>
</reference>
<name>A0A813LEX3_POLGL</name>
<evidence type="ECO:0000313" key="2">
    <source>
        <dbReference type="EMBL" id="CAE8726067.1"/>
    </source>
</evidence>
<dbReference type="SUPFAM" id="SSF46565">
    <property type="entry name" value="Chaperone J-domain"/>
    <property type="match status" value="1"/>
</dbReference>
<dbReference type="AlphaFoldDB" id="A0A813LEX3"/>
<organism evidence="2 3">
    <name type="scientific">Polarella glacialis</name>
    <name type="common">Dinoflagellate</name>
    <dbReference type="NCBI Taxonomy" id="89957"/>
    <lineage>
        <taxon>Eukaryota</taxon>
        <taxon>Sar</taxon>
        <taxon>Alveolata</taxon>
        <taxon>Dinophyceae</taxon>
        <taxon>Suessiales</taxon>
        <taxon>Suessiaceae</taxon>
        <taxon>Polarella</taxon>
    </lineage>
</organism>
<dbReference type="InterPro" id="IPR001623">
    <property type="entry name" value="DnaJ_domain"/>
</dbReference>
<dbReference type="CDD" id="cd06257">
    <property type="entry name" value="DnaJ"/>
    <property type="match status" value="1"/>
</dbReference>
<evidence type="ECO:0000313" key="3">
    <source>
        <dbReference type="Proteomes" id="UP000626109"/>
    </source>
</evidence>
<proteinExistence type="predicted"/>
<evidence type="ECO:0000256" key="1">
    <source>
        <dbReference type="SAM" id="MobiDB-lite"/>
    </source>
</evidence>
<dbReference type="Proteomes" id="UP000626109">
    <property type="component" value="Unassembled WGS sequence"/>
</dbReference>
<comment type="caution">
    <text evidence="2">The sequence shown here is derived from an EMBL/GenBank/DDBJ whole genome shotgun (WGS) entry which is preliminary data.</text>
</comment>
<sequence>MREALGCHPDKGPPEEKAWRTTKFQELSDAYSTLEVQMAILERIRGPGVAAAAPEQGAGGAGGAREQQSGQSSGSSAQLQLGSGGYGPTSPSLPAGALMTAGSARGADSGAASGPAALPAPALASSGSFADAFGFDLSGTILGRFFGSSPAPASQSQTADKPTISYSSNMF</sequence>
<feature type="compositionally biased region" description="Low complexity" evidence="1">
    <location>
        <begin position="101"/>
        <end position="118"/>
    </location>
</feature>
<dbReference type="EMBL" id="CAJNNW010035168">
    <property type="protein sequence ID" value="CAE8726067.1"/>
    <property type="molecule type" value="Genomic_DNA"/>
</dbReference>
<accession>A0A813LEX3</accession>
<dbReference type="InterPro" id="IPR036869">
    <property type="entry name" value="J_dom_sf"/>
</dbReference>
<gene>
    <name evidence="2" type="ORF">PGLA2088_LOCUS44355</name>
</gene>
<dbReference type="Gene3D" id="1.10.287.110">
    <property type="entry name" value="DnaJ domain"/>
    <property type="match status" value="1"/>
</dbReference>
<evidence type="ECO:0008006" key="4">
    <source>
        <dbReference type="Google" id="ProtNLM"/>
    </source>
</evidence>
<feature type="region of interest" description="Disordered" evidence="1">
    <location>
        <begin position="51"/>
        <end position="118"/>
    </location>
</feature>